<keyword evidence="7" id="KW-0809">Transit peptide</keyword>
<feature type="active site" description="Proton acceptor" evidence="10">
    <location>
        <position position="199"/>
    </location>
</feature>
<evidence type="ECO:0000256" key="4">
    <source>
        <dbReference type="ARBA" id="ARBA00022603"/>
    </source>
</evidence>
<dbReference type="EMBL" id="GEZM01062516">
    <property type="protein sequence ID" value="JAV69661.1"/>
    <property type="molecule type" value="Transcribed_RNA"/>
</dbReference>
<dbReference type="EMBL" id="GEZM01062517">
    <property type="protein sequence ID" value="JAV69657.1"/>
    <property type="molecule type" value="Transcribed_RNA"/>
</dbReference>
<dbReference type="PANTHER" id="PTHR10920:SF18">
    <property type="entry name" value="RRNA METHYLTRANSFERASE 2, MITOCHONDRIAL"/>
    <property type="match status" value="1"/>
</dbReference>
<evidence type="ECO:0000313" key="12">
    <source>
        <dbReference type="EMBL" id="JAV69640.1"/>
    </source>
</evidence>
<evidence type="ECO:0000256" key="3">
    <source>
        <dbReference type="ARBA" id="ARBA00022552"/>
    </source>
</evidence>
<dbReference type="InterPro" id="IPR015507">
    <property type="entry name" value="rRNA-MeTfrase_E"/>
</dbReference>
<dbReference type="GO" id="GO:0008650">
    <property type="term" value="F:rRNA (uridine-2'-O-)-methyltransferase activity"/>
    <property type="evidence" value="ECO:0007669"/>
    <property type="project" value="TreeGrafter"/>
</dbReference>
<evidence type="ECO:0000256" key="1">
    <source>
        <dbReference type="ARBA" id="ARBA00004173"/>
    </source>
</evidence>
<dbReference type="SUPFAM" id="SSF53335">
    <property type="entry name" value="S-adenosyl-L-methionine-dependent methyltransferases"/>
    <property type="match status" value="1"/>
</dbReference>
<comment type="similarity">
    <text evidence="2">Belongs to the class I-like SAM-binding methyltransferase superfamily. RNA methyltransferase RlmE family.</text>
</comment>
<dbReference type="InterPro" id="IPR050082">
    <property type="entry name" value="RNA_methyltr_RlmE"/>
</dbReference>
<dbReference type="AlphaFoldDB" id="A0A1Y1LBB9"/>
<dbReference type="Pfam" id="PF01728">
    <property type="entry name" value="FtsJ"/>
    <property type="match status" value="1"/>
</dbReference>
<dbReference type="InterPro" id="IPR029063">
    <property type="entry name" value="SAM-dependent_MTases_sf"/>
</dbReference>
<reference evidence="12" key="1">
    <citation type="journal article" date="2016" name="Sci. Rep.">
        <title>Molecular characterization of firefly nuptial gifts: a multi-omics approach sheds light on postcopulatory sexual selection.</title>
        <authorList>
            <person name="Al-Wathiqui N."/>
            <person name="Fallon T.R."/>
            <person name="South A."/>
            <person name="Weng J.K."/>
            <person name="Lewis S.M."/>
        </authorList>
    </citation>
    <scope>NUCLEOTIDE SEQUENCE</scope>
</reference>
<keyword evidence="6 10" id="KW-0949">S-adenosyl-L-methionine</keyword>
<evidence type="ECO:0000256" key="5">
    <source>
        <dbReference type="ARBA" id="ARBA00022679"/>
    </source>
</evidence>
<dbReference type="Gene3D" id="3.40.50.150">
    <property type="entry name" value="Vaccinia Virus protein VP39"/>
    <property type="match status" value="1"/>
</dbReference>
<evidence type="ECO:0000256" key="7">
    <source>
        <dbReference type="ARBA" id="ARBA00022946"/>
    </source>
</evidence>
<accession>A0A1Y1LBB9</accession>
<dbReference type="HAMAP" id="MF_01547">
    <property type="entry name" value="RNA_methyltr_E"/>
    <property type="match status" value="1"/>
</dbReference>
<comment type="subcellular location">
    <subcellularLocation>
        <location evidence="1">Mitochondrion</location>
    </subcellularLocation>
</comment>
<dbReference type="EMBL" id="GEZM01062520">
    <property type="protein sequence ID" value="JAV69645.1"/>
    <property type="molecule type" value="Transcribed_RNA"/>
</dbReference>
<proteinExistence type="inferred from homology"/>
<name>A0A1Y1LBB9_PHOPY</name>
<keyword evidence="4" id="KW-0489">Methyltransferase</keyword>
<keyword evidence="5" id="KW-0808">Transferase</keyword>
<evidence type="ECO:0000259" key="11">
    <source>
        <dbReference type="Pfam" id="PF01728"/>
    </source>
</evidence>
<dbReference type="EMBL" id="GEZM01062524">
    <property type="protein sequence ID" value="JAV69632.1"/>
    <property type="molecule type" value="Transcribed_RNA"/>
</dbReference>
<evidence type="ECO:0000256" key="8">
    <source>
        <dbReference type="ARBA" id="ARBA00023128"/>
    </source>
</evidence>
<dbReference type="FunFam" id="3.40.50.150:FF:000129">
    <property type="entry name" value="Mitochondrial rRNA methyltransferase 2"/>
    <property type="match status" value="1"/>
</dbReference>
<dbReference type="GO" id="GO:0005759">
    <property type="term" value="C:mitochondrial matrix"/>
    <property type="evidence" value="ECO:0007669"/>
    <property type="project" value="UniProtKB-ARBA"/>
</dbReference>
<dbReference type="InterPro" id="IPR002877">
    <property type="entry name" value="RNA_MeTrfase_FtsJ_dom"/>
</dbReference>
<dbReference type="EMBL" id="GEZM01062519">
    <property type="protein sequence ID" value="JAV69651.1"/>
    <property type="molecule type" value="Transcribed_RNA"/>
</dbReference>
<dbReference type="GO" id="GO:1902775">
    <property type="term" value="P:mitochondrial large ribosomal subunit assembly"/>
    <property type="evidence" value="ECO:0007669"/>
    <property type="project" value="UniProtKB-ARBA"/>
</dbReference>
<organism evidence="12">
    <name type="scientific">Photinus pyralis</name>
    <name type="common">Common eastern firefly</name>
    <name type="synonym">Lampyris pyralis</name>
    <dbReference type="NCBI Taxonomy" id="7054"/>
    <lineage>
        <taxon>Eukaryota</taxon>
        <taxon>Metazoa</taxon>
        <taxon>Ecdysozoa</taxon>
        <taxon>Arthropoda</taxon>
        <taxon>Hexapoda</taxon>
        <taxon>Insecta</taxon>
        <taxon>Pterygota</taxon>
        <taxon>Neoptera</taxon>
        <taxon>Endopterygota</taxon>
        <taxon>Coleoptera</taxon>
        <taxon>Polyphaga</taxon>
        <taxon>Elateriformia</taxon>
        <taxon>Elateroidea</taxon>
        <taxon>Lampyridae</taxon>
        <taxon>Lampyrinae</taxon>
        <taxon>Photinus</taxon>
    </lineage>
</organism>
<dbReference type="EMBL" id="GEZM01062522">
    <property type="protein sequence ID" value="JAV69640.1"/>
    <property type="molecule type" value="Transcribed_RNA"/>
</dbReference>
<dbReference type="PANTHER" id="PTHR10920">
    <property type="entry name" value="RIBOSOMAL RNA METHYLTRANSFERASE"/>
    <property type="match status" value="1"/>
</dbReference>
<evidence type="ECO:0000256" key="2">
    <source>
        <dbReference type="ARBA" id="ARBA00009258"/>
    </source>
</evidence>
<evidence type="ECO:0000256" key="6">
    <source>
        <dbReference type="ARBA" id="ARBA00022691"/>
    </source>
</evidence>
<evidence type="ECO:0000256" key="9">
    <source>
        <dbReference type="ARBA" id="ARBA00041184"/>
    </source>
</evidence>
<evidence type="ECO:0000256" key="10">
    <source>
        <dbReference type="PIRSR" id="PIRSR005461-1"/>
    </source>
</evidence>
<sequence>MNKASCHTLLKRYLHTTTQRCKHVVPSNLKGKGSSSTKWVTRQLKDPYVEKAKILNYRCRSAFKLLEIDDSQHILTPGHVVVDCGAAPGSWTQVAVQRVNADLSTPHKPIGVVIAVDKQQIHPIPGAVVFGNCDLLSKATQDKVQNALHGKQADAVISDMAPSATGVKEMDDENILTLCYTVLRFAVLVSKIDGSLLMKMWQSGFTSKLQKDMERFYDKVKIIKPNSSRSDSAEIFLLGKHFKGIKPS</sequence>
<dbReference type="PIRSF" id="PIRSF005461">
    <property type="entry name" value="23S_rRNA_mtase"/>
    <property type="match status" value="1"/>
</dbReference>
<keyword evidence="8" id="KW-0496">Mitochondrion</keyword>
<feature type="domain" description="Ribosomal RNA methyltransferase FtsJ" evidence="11">
    <location>
        <begin position="57"/>
        <end position="242"/>
    </location>
</feature>
<keyword evidence="3" id="KW-0698">rRNA processing</keyword>
<protein>
    <recommendedName>
        <fullName evidence="9">rRNA methyltransferase 2, mitochondrial</fullName>
    </recommendedName>
</protein>